<dbReference type="GO" id="GO:0008726">
    <property type="term" value="F:alkanesulfonate monooxygenase activity"/>
    <property type="evidence" value="ECO:0007669"/>
    <property type="project" value="TreeGrafter"/>
</dbReference>
<dbReference type="SUPFAM" id="SSF51679">
    <property type="entry name" value="Bacterial luciferase-like"/>
    <property type="match status" value="1"/>
</dbReference>
<feature type="domain" description="Luciferase-like" evidence="5">
    <location>
        <begin position="2"/>
        <end position="223"/>
    </location>
</feature>
<dbReference type="PANTHER" id="PTHR42847">
    <property type="entry name" value="ALKANESULFONATE MONOOXYGENASE"/>
    <property type="match status" value="1"/>
</dbReference>
<accession>A0A382VUF2</accession>
<dbReference type="EMBL" id="UINC01154716">
    <property type="protein sequence ID" value="SVD50149.1"/>
    <property type="molecule type" value="Genomic_DNA"/>
</dbReference>
<dbReference type="Pfam" id="PF00296">
    <property type="entry name" value="Bac_luciferase"/>
    <property type="match status" value="1"/>
</dbReference>
<keyword evidence="3" id="KW-0560">Oxidoreductase</keyword>
<dbReference type="AlphaFoldDB" id="A0A382VUF2"/>
<reference evidence="6" key="1">
    <citation type="submission" date="2018-05" db="EMBL/GenBank/DDBJ databases">
        <authorList>
            <person name="Lanie J.A."/>
            <person name="Ng W.-L."/>
            <person name="Kazmierczak K.M."/>
            <person name="Andrzejewski T.M."/>
            <person name="Davidsen T.M."/>
            <person name="Wayne K.J."/>
            <person name="Tettelin H."/>
            <person name="Glass J.I."/>
            <person name="Rusch D."/>
            <person name="Podicherti R."/>
            <person name="Tsui H.-C.T."/>
            <person name="Winkler M.E."/>
        </authorList>
    </citation>
    <scope>NUCLEOTIDE SEQUENCE</scope>
</reference>
<evidence type="ECO:0000256" key="2">
    <source>
        <dbReference type="ARBA" id="ARBA00022643"/>
    </source>
</evidence>
<evidence type="ECO:0000256" key="3">
    <source>
        <dbReference type="ARBA" id="ARBA00023002"/>
    </source>
</evidence>
<proteinExistence type="predicted"/>
<evidence type="ECO:0000256" key="1">
    <source>
        <dbReference type="ARBA" id="ARBA00022630"/>
    </source>
</evidence>
<sequence>CTIFRHPAMLARLFAHVDEVAGGRVIAGVGAGWTKAEFDMLGIDFPHVSERLRMMDEAVTVMRGLWREEPFSFEGEYYKLTDAQIRPLPTRVGGPPIMLGGSGKGILRRAGQWADIVHLVPETGGPGTTTMEKVAEFTDAAVADKLALVRESALAAGRPADAVSYATTIFSYNPATTPAQAQETAEGMGALFGVATDDIIKYPCALVGTPDQMEEELRRRQEAHGLSLVAVGAAGPDGIRNFADNLISRFA</sequence>
<keyword evidence="2" id="KW-0288">FMN</keyword>
<dbReference type="InterPro" id="IPR036661">
    <property type="entry name" value="Luciferase-like_sf"/>
</dbReference>
<keyword evidence="4" id="KW-0503">Monooxygenase</keyword>
<dbReference type="GO" id="GO:0046306">
    <property type="term" value="P:alkanesulfonate catabolic process"/>
    <property type="evidence" value="ECO:0007669"/>
    <property type="project" value="TreeGrafter"/>
</dbReference>
<keyword evidence="1" id="KW-0285">Flavoprotein</keyword>
<dbReference type="InterPro" id="IPR011251">
    <property type="entry name" value="Luciferase-like_dom"/>
</dbReference>
<evidence type="ECO:0000256" key="4">
    <source>
        <dbReference type="ARBA" id="ARBA00023033"/>
    </source>
</evidence>
<name>A0A382VUF2_9ZZZZ</name>
<protein>
    <recommendedName>
        <fullName evidence="5">Luciferase-like domain-containing protein</fullName>
    </recommendedName>
</protein>
<gene>
    <name evidence="6" type="ORF">METZ01_LOCUS403003</name>
</gene>
<organism evidence="6">
    <name type="scientific">marine metagenome</name>
    <dbReference type="NCBI Taxonomy" id="408172"/>
    <lineage>
        <taxon>unclassified sequences</taxon>
        <taxon>metagenomes</taxon>
        <taxon>ecological metagenomes</taxon>
    </lineage>
</organism>
<dbReference type="InterPro" id="IPR050172">
    <property type="entry name" value="SsuD_RutA_monooxygenase"/>
</dbReference>
<feature type="non-terminal residue" evidence="6">
    <location>
        <position position="1"/>
    </location>
</feature>
<dbReference type="PANTHER" id="PTHR42847:SF4">
    <property type="entry name" value="ALKANESULFONATE MONOOXYGENASE-RELATED"/>
    <property type="match status" value="1"/>
</dbReference>
<dbReference type="Gene3D" id="3.20.20.30">
    <property type="entry name" value="Luciferase-like domain"/>
    <property type="match status" value="1"/>
</dbReference>
<evidence type="ECO:0000259" key="5">
    <source>
        <dbReference type="Pfam" id="PF00296"/>
    </source>
</evidence>
<evidence type="ECO:0000313" key="6">
    <source>
        <dbReference type="EMBL" id="SVD50149.1"/>
    </source>
</evidence>